<evidence type="ECO:0000313" key="2">
    <source>
        <dbReference type="Proteomes" id="UP000292564"/>
    </source>
</evidence>
<proteinExistence type="predicted"/>
<dbReference type="EMBL" id="SHKY01000001">
    <property type="protein sequence ID" value="RZU52329.1"/>
    <property type="molecule type" value="Genomic_DNA"/>
</dbReference>
<organism evidence="1 2">
    <name type="scientific">Krasilnikovia cinnamomea</name>
    <dbReference type="NCBI Taxonomy" id="349313"/>
    <lineage>
        <taxon>Bacteria</taxon>
        <taxon>Bacillati</taxon>
        <taxon>Actinomycetota</taxon>
        <taxon>Actinomycetes</taxon>
        <taxon>Micromonosporales</taxon>
        <taxon>Micromonosporaceae</taxon>
        <taxon>Krasilnikovia</taxon>
    </lineage>
</organism>
<dbReference type="InterPro" id="IPR017395">
    <property type="entry name" value="Chlorophyllase-like"/>
</dbReference>
<protein>
    <submittedName>
        <fullName evidence="1">Chlorophyllase-like protein</fullName>
    </submittedName>
</protein>
<dbReference type="Proteomes" id="UP000292564">
    <property type="component" value="Unassembled WGS sequence"/>
</dbReference>
<reference evidence="1 2" key="1">
    <citation type="submission" date="2019-02" db="EMBL/GenBank/DDBJ databases">
        <title>Sequencing the genomes of 1000 actinobacteria strains.</title>
        <authorList>
            <person name="Klenk H.-P."/>
        </authorList>
    </citation>
    <scope>NUCLEOTIDE SEQUENCE [LARGE SCALE GENOMIC DNA]</scope>
    <source>
        <strain evidence="1 2">DSM 45162</strain>
    </source>
</reference>
<dbReference type="AlphaFoldDB" id="A0A4Q7ZPR1"/>
<gene>
    <name evidence="1" type="ORF">EV385_4185</name>
</gene>
<dbReference type="PANTHER" id="PTHR33428:SF14">
    <property type="entry name" value="CARBOXYLESTERASE TYPE B DOMAIN-CONTAINING PROTEIN"/>
    <property type="match status" value="1"/>
</dbReference>
<dbReference type="PANTHER" id="PTHR33428">
    <property type="entry name" value="CHLOROPHYLLASE-2, CHLOROPLASTIC"/>
    <property type="match status" value="1"/>
</dbReference>
<accession>A0A4Q7ZPR1</accession>
<keyword evidence="2" id="KW-1185">Reference proteome</keyword>
<sequence length="224" mass="23295">MPVRLEEPVKILTLGPTDAGPVVLFAAGAGGDPERHRPLLEHLAAHGCLVIAPHFERIVPQATTTAQLLARPAGLLQALEEAAPPDVPVAVVGHSIGGWAALCLAGATPWGRGGKPIDVPHEPRVSRLVAYAPAAGWFAAPGALDAMTIPALVYAGEQDTVTPITQALHLKNAPGLVDVRLVPNAGHFSFMNVLPPGMSDSPGFDRGAFLADLAEATLHFVIEE</sequence>
<name>A0A4Q7ZPR1_9ACTN</name>
<evidence type="ECO:0000313" key="1">
    <source>
        <dbReference type="EMBL" id="RZU52329.1"/>
    </source>
</evidence>
<dbReference type="SUPFAM" id="SSF53474">
    <property type="entry name" value="alpha/beta-Hydrolases"/>
    <property type="match status" value="1"/>
</dbReference>
<dbReference type="Gene3D" id="3.40.50.1820">
    <property type="entry name" value="alpha/beta hydrolase"/>
    <property type="match status" value="1"/>
</dbReference>
<dbReference type="Pfam" id="PF07224">
    <property type="entry name" value="Chlorophyllase"/>
    <property type="match status" value="1"/>
</dbReference>
<dbReference type="InterPro" id="IPR029058">
    <property type="entry name" value="AB_hydrolase_fold"/>
</dbReference>
<comment type="caution">
    <text evidence="1">The sequence shown here is derived from an EMBL/GenBank/DDBJ whole genome shotgun (WGS) entry which is preliminary data.</text>
</comment>